<keyword evidence="4 5" id="KW-0539">Nucleus</keyword>
<dbReference type="CDD" id="cd01389">
    <property type="entry name" value="HMG-box_ROX1-like"/>
    <property type="match status" value="1"/>
</dbReference>
<dbReference type="GO" id="GO:0000978">
    <property type="term" value="F:RNA polymerase II cis-regulatory region sequence-specific DNA binding"/>
    <property type="evidence" value="ECO:0007669"/>
    <property type="project" value="TreeGrafter"/>
</dbReference>
<dbReference type="InterPro" id="IPR051356">
    <property type="entry name" value="SOX/SOX-like_TF"/>
</dbReference>
<dbReference type="SMART" id="SM00398">
    <property type="entry name" value="HMG"/>
    <property type="match status" value="1"/>
</dbReference>
<keyword evidence="3" id="KW-0804">Transcription</keyword>
<dbReference type="SUPFAM" id="SSF47095">
    <property type="entry name" value="HMG-box"/>
    <property type="match status" value="1"/>
</dbReference>
<feature type="domain" description="HMG box" evidence="7">
    <location>
        <begin position="158"/>
        <end position="226"/>
    </location>
</feature>
<keyword evidence="1" id="KW-0805">Transcription regulation</keyword>
<evidence type="ECO:0000313" key="8">
    <source>
        <dbReference type="EMBL" id="AVI61124.1"/>
    </source>
</evidence>
<dbReference type="GO" id="GO:0000981">
    <property type="term" value="F:DNA-binding transcription factor activity, RNA polymerase II-specific"/>
    <property type="evidence" value="ECO:0007669"/>
    <property type="project" value="TreeGrafter"/>
</dbReference>
<evidence type="ECO:0000256" key="5">
    <source>
        <dbReference type="PROSITE-ProRule" id="PRU00267"/>
    </source>
</evidence>
<keyword evidence="2 5" id="KW-0238">DNA-binding</keyword>
<dbReference type="InterPro" id="IPR036910">
    <property type="entry name" value="HMG_box_dom_sf"/>
</dbReference>
<protein>
    <submittedName>
        <fullName evidence="8">Mating type protein MAT1-2-1</fullName>
    </submittedName>
</protein>
<reference evidence="8" key="1">
    <citation type="submission" date="2017-12" db="EMBL/GenBank/DDBJ databases">
        <title>Structural variation and phylogenetic analysis of the mating-type idiomorphs in the genus Morchella.</title>
        <authorList>
            <person name="Chai H.M."/>
            <person name="Chen W.M."/>
            <person name="Zhang X.L."/>
            <person name="Zhao Y.C."/>
        </authorList>
    </citation>
    <scope>NUCLEOTIDE SEQUENCE</scope>
    <source>
        <strain evidence="8">YAASMDL1</strain>
        <strain evidence="9">YAASMDL2</strain>
    </source>
</reference>
<evidence type="ECO:0000256" key="4">
    <source>
        <dbReference type="ARBA" id="ARBA00023242"/>
    </source>
</evidence>
<sequence length="386" mass="43281">MFSGFKESGLRSNNGSALRPEQMLEEAMDYINQSFDHLNEKNALDRLAGLTTRRECPSFDFPGSDGHLLRVQTLSPGRPESLGENGNSEPQTFTILDRANYINGYPCVRTNEGDLVFVFDPTATSVERLCQGHGNSGSLQLLTQGLNRTIKKHVPEHVPRPMNAFIIYRNTEMKAVREKYPGIGNNDVSRIVGQRWRELDPKIREHYKELAANSAREHQVKHPGYKYTPRKPEDVVRRRKRTVTVGEHIRNPSIHRSNTEIIPHHSIAPYSILTPPHPVVSHPVVSHPVVSHPVVSHTPVVTPPHPVAPNCPTAGLLNLDDLTNIWVQEPTAQNFDALMEGFDHALGVATENTLENAKYRITIVDDTKVDEAKTDDTTTIYKGRSI</sequence>
<dbReference type="Gene3D" id="1.10.30.10">
    <property type="entry name" value="High mobility group box domain"/>
    <property type="match status" value="1"/>
</dbReference>
<proteinExistence type="predicted"/>
<evidence type="ECO:0000313" key="9">
    <source>
        <dbReference type="EMBL" id="AVI61125.1"/>
    </source>
</evidence>
<organism evidence="8">
    <name type="scientific">Morchella galilaea</name>
    <dbReference type="NCBI Taxonomy" id="2135296"/>
    <lineage>
        <taxon>Eukaryota</taxon>
        <taxon>Fungi</taxon>
        <taxon>Dikarya</taxon>
        <taxon>Ascomycota</taxon>
        <taxon>Pezizomycotina</taxon>
        <taxon>Pezizomycetes</taxon>
        <taxon>Pezizales</taxon>
        <taxon>Morchellaceae</taxon>
        <taxon>Morchella</taxon>
    </lineage>
</organism>
<dbReference type="PANTHER" id="PTHR45789:SF2">
    <property type="entry name" value="FI18025P1"/>
    <property type="match status" value="1"/>
</dbReference>
<accession>A0A510AC32</accession>
<dbReference type="FunFam" id="1.10.30.10:FF:000041">
    <property type="entry name" value="HMG box family protein"/>
    <property type="match status" value="1"/>
</dbReference>
<feature type="DNA-binding region" description="HMG box" evidence="5">
    <location>
        <begin position="158"/>
        <end position="226"/>
    </location>
</feature>
<dbReference type="Pfam" id="PF00505">
    <property type="entry name" value="HMG_box"/>
    <property type="match status" value="1"/>
</dbReference>
<dbReference type="InterPro" id="IPR009071">
    <property type="entry name" value="HMG_box_dom"/>
</dbReference>
<dbReference type="GO" id="GO:0005634">
    <property type="term" value="C:nucleus"/>
    <property type="evidence" value="ECO:0007669"/>
    <property type="project" value="UniProtKB-UniRule"/>
</dbReference>
<name>A0A510AC32_9PEZI</name>
<evidence type="ECO:0000256" key="1">
    <source>
        <dbReference type="ARBA" id="ARBA00023015"/>
    </source>
</evidence>
<dbReference type="AlphaFoldDB" id="A0A510AC32"/>
<dbReference type="PROSITE" id="PS50118">
    <property type="entry name" value="HMG_BOX_2"/>
    <property type="match status" value="1"/>
</dbReference>
<feature type="region of interest" description="Disordered" evidence="6">
    <location>
        <begin position="214"/>
        <end position="238"/>
    </location>
</feature>
<evidence type="ECO:0000256" key="6">
    <source>
        <dbReference type="SAM" id="MobiDB-lite"/>
    </source>
</evidence>
<evidence type="ECO:0000259" key="7">
    <source>
        <dbReference type="PROSITE" id="PS50118"/>
    </source>
</evidence>
<evidence type="ECO:0000256" key="2">
    <source>
        <dbReference type="ARBA" id="ARBA00023125"/>
    </source>
</evidence>
<dbReference type="EMBL" id="MG681009">
    <property type="protein sequence ID" value="AVI61124.1"/>
    <property type="molecule type" value="Genomic_DNA"/>
</dbReference>
<dbReference type="EMBL" id="MG681010">
    <property type="protein sequence ID" value="AVI61125.1"/>
    <property type="molecule type" value="Genomic_DNA"/>
</dbReference>
<dbReference type="PANTHER" id="PTHR45789">
    <property type="entry name" value="FI18025P1"/>
    <property type="match status" value="1"/>
</dbReference>
<evidence type="ECO:0000256" key="3">
    <source>
        <dbReference type="ARBA" id="ARBA00023163"/>
    </source>
</evidence>